<dbReference type="GeneID" id="54582178"/>
<dbReference type="OrthoDB" id="3800168at2759"/>
<dbReference type="AlphaFoldDB" id="A0A6A6IIA9"/>
<dbReference type="EMBL" id="ML987194">
    <property type="protein sequence ID" value="KAF2250141.1"/>
    <property type="molecule type" value="Genomic_DNA"/>
</dbReference>
<organism evidence="2 3">
    <name type="scientific">Trematosphaeria pertusa</name>
    <dbReference type="NCBI Taxonomy" id="390896"/>
    <lineage>
        <taxon>Eukaryota</taxon>
        <taxon>Fungi</taxon>
        <taxon>Dikarya</taxon>
        <taxon>Ascomycota</taxon>
        <taxon>Pezizomycotina</taxon>
        <taxon>Dothideomycetes</taxon>
        <taxon>Pleosporomycetidae</taxon>
        <taxon>Pleosporales</taxon>
        <taxon>Massarineae</taxon>
        <taxon>Trematosphaeriaceae</taxon>
        <taxon>Trematosphaeria</taxon>
    </lineage>
</organism>
<dbReference type="RefSeq" id="XP_033685145.1">
    <property type="nucleotide sequence ID" value="XM_033828848.1"/>
</dbReference>
<sequence>MAYIHRDRDYDNDWEQRYESYQSAPAERIHVFDTSRPRPSRDRTRGERRDTAFERRRHEVRLNEEQNTAVRWAYVVDTHRSMRGQAILDRIALIGPPQRRDPKTKLLESIIVPMRDIELDPLSEGQKPPSSRKLMYVDPALSAEDGCTSPHLIERYA</sequence>
<keyword evidence="3" id="KW-1185">Reference proteome</keyword>
<evidence type="ECO:0000313" key="2">
    <source>
        <dbReference type="EMBL" id="KAF2250141.1"/>
    </source>
</evidence>
<proteinExistence type="predicted"/>
<reference evidence="2" key="1">
    <citation type="journal article" date="2020" name="Stud. Mycol.">
        <title>101 Dothideomycetes genomes: a test case for predicting lifestyles and emergence of pathogens.</title>
        <authorList>
            <person name="Haridas S."/>
            <person name="Albert R."/>
            <person name="Binder M."/>
            <person name="Bloem J."/>
            <person name="Labutti K."/>
            <person name="Salamov A."/>
            <person name="Andreopoulos B."/>
            <person name="Baker S."/>
            <person name="Barry K."/>
            <person name="Bills G."/>
            <person name="Bluhm B."/>
            <person name="Cannon C."/>
            <person name="Castanera R."/>
            <person name="Culley D."/>
            <person name="Daum C."/>
            <person name="Ezra D."/>
            <person name="Gonzalez J."/>
            <person name="Henrissat B."/>
            <person name="Kuo A."/>
            <person name="Liang C."/>
            <person name="Lipzen A."/>
            <person name="Lutzoni F."/>
            <person name="Magnuson J."/>
            <person name="Mondo S."/>
            <person name="Nolan M."/>
            <person name="Ohm R."/>
            <person name="Pangilinan J."/>
            <person name="Park H.-J."/>
            <person name="Ramirez L."/>
            <person name="Alfaro M."/>
            <person name="Sun H."/>
            <person name="Tritt A."/>
            <person name="Yoshinaga Y."/>
            <person name="Zwiers L.-H."/>
            <person name="Turgeon B."/>
            <person name="Goodwin S."/>
            <person name="Spatafora J."/>
            <person name="Crous P."/>
            <person name="Grigoriev I."/>
        </authorList>
    </citation>
    <scope>NUCLEOTIDE SEQUENCE</scope>
    <source>
        <strain evidence="2">CBS 122368</strain>
    </source>
</reference>
<evidence type="ECO:0000256" key="1">
    <source>
        <dbReference type="SAM" id="MobiDB-lite"/>
    </source>
</evidence>
<feature type="region of interest" description="Disordered" evidence="1">
    <location>
        <begin position="32"/>
        <end position="52"/>
    </location>
</feature>
<name>A0A6A6IIA9_9PLEO</name>
<evidence type="ECO:0000313" key="3">
    <source>
        <dbReference type="Proteomes" id="UP000800094"/>
    </source>
</evidence>
<protein>
    <submittedName>
        <fullName evidence="2">Uncharacterized protein</fullName>
    </submittedName>
</protein>
<accession>A0A6A6IIA9</accession>
<gene>
    <name evidence="2" type="ORF">BU26DRAFT_518584</name>
</gene>
<dbReference type="Proteomes" id="UP000800094">
    <property type="component" value="Unassembled WGS sequence"/>
</dbReference>